<dbReference type="PANTHER" id="PTHR42718:SF9">
    <property type="entry name" value="MAJOR FACILITATOR SUPERFAMILY MULTIDRUG TRANSPORTER MFSC"/>
    <property type="match status" value="1"/>
</dbReference>
<evidence type="ECO:0000256" key="5">
    <source>
        <dbReference type="ARBA" id="ARBA00023136"/>
    </source>
</evidence>
<keyword evidence="4 6" id="KW-1133">Transmembrane helix</keyword>
<feature type="transmembrane region" description="Helical" evidence="6">
    <location>
        <begin position="405"/>
        <end position="423"/>
    </location>
</feature>
<dbReference type="AlphaFoldDB" id="A0A1M7RLS1"/>
<evidence type="ECO:0000256" key="3">
    <source>
        <dbReference type="ARBA" id="ARBA00022692"/>
    </source>
</evidence>
<accession>A0A1M7RLS1</accession>
<keyword evidence="2" id="KW-0813">Transport</keyword>
<dbReference type="Pfam" id="PF07690">
    <property type="entry name" value="MFS_1"/>
    <property type="match status" value="1"/>
</dbReference>
<dbReference type="RefSeq" id="WP_073264961.1">
    <property type="nucleotide sequence ID" value="NZ_FRCS01000022.1"/>
</dbReference>
<feature type="transmembrane region" description="Helical" evidence="6">
    <location>
        <begin position="78"/>
        <end position="97"/>
    </location>
</feature>
<dbReference type="PROSITE" id="PS50850">
    <property type="entry name" value="MFS"/>
    <property type="match status" value="1"/>
</dbReference>
<dbReference type="SUPFAM" id="SSF103473">
    <property type="entry name" value="MFS general substrate transporter"/>
    <property type="match status" value="1"/>
</dbReference>
<evidence type="ECO:0000313" key="8">
    <source>
        <dbReference type="EMBL" id="SHN47267.1"/>
    </source>
</evidence>
<feature type="transmembrane region" description="Helical" evidence="6">
    <location>
        <begin position="196"/>
        <end position="218"/>
    </location>
</feature>
<feature type="transmembrane region" description="Helical" evidence="6">
    <location>
        <begin position="224"/>
        <end position="246"/>
    </location>
</feature>
<keyword evidence="9" id="KW-1185">Reference proteome</keyword>
<dbReference type="EMBL" id="FRCS01000022">
    <property type="protein sequence ID" value="SHN47267.1"/>
    <property type="molecule type" value="Genomic_DNA"/>
</dbReference>
<feature type="transmembrane region" description="Helical" evidence="6">
    <location>
        <begin position="135"/>
        <end position="160"/>
    </location>
</feature>
<comment type="subcellular location">
    <subcellularLocation>
        <location evidence="1">Cell membrane</location>
        <topology evidence="1">Multi-pass membrane protein</topology>
    </subcellularLocation>
</comment>
<feature type="transmembrane region" description="Helical" evidence="6">
    <location>
        <begin position="258"/>
        <end position="278"/>
    </location>
</feature>
<dbReference type="OrthoDB" id="4484751at2"/>
<feature type="transmembrane region" description="Helical" evidence="6">
    <location>
        <begin position="166"/>
        <end position="184"/>
    </location>
</feature>
<dbReference type="InterPro" id="IPR036259">
    <property type="entry name" value="MFS_trans_sf"/>
</dbReference>
<name>A0A1M7RLS1_9ACTN</name>
<evidence type="ECO:0000256" key="4">
    <source>
        <dbReference type="ARBA" id="ARBA00022989"/>
    </source>
</evidence>
<keyword evidence="5 6" id="KW-0472">Membrane</keyword>
<dbReference type="Proteomes" id="UP000184440">
    <property type="component" value="Unassembled WGS sequence"/>
</dbReference>
<feature type="domain" description="Major facilitator superfamily (MFS) profile" evidence="7">
    <location>
        <begin position="12"/>
        <end position="461"/>
    </location>
</feature>
<keyword evidence="3 6" id="KW-0812">Transmembrane</keyword>
<dbReference type="InterPro" id="IPR020846">
    <property type="entry name" value="MFS_dom"/>
</dbReference>
<dbReference type="GO" id="GO:0022857">
    <property type="term" value="F:transmembrane transporter activity"/>
    <property type="evidence" value="ECO:0007669"/>
    <property type="project" value="InterPro"/>
</dbReference>
<dbReference type="STRING" id="134849.SAMN05443668_1225"/>
<feature type="transmembrane region" description="Helical" evidence="6">
    <location>
        <begin position="357"/>
        <end position="384"/>
    </location>
</feature>
<evidence type="ECO:0000256" key="6">
    <source>
        <dbReference type="SAM" id="Phobius"/>
    </source>
</evidence>
<evidence type="ECO:0000313" key="9">
    <source>
        <dbReference type="Proteomes" id="UP000184440"/>
    </source>
</evidence>
<proteinExistence type="predicted"/>
<evidence type="ECO:0000256" key="1">
    <source>
        <dbReference type="ARBA" id="ARBA00004651"/>
    </source>
</evidence>
<evidence type="ECO:0000259" key="7">
    <source>
        <dbReference type="PROSITE" id="PS50850"/>
    </source>
</evidence>
<dbReference type="PANTHER" id="PTHR42718">
    <property type="entry name" value="MAJOR FACILITATOR SUPERFAMILY MULTIDRUG TRANSPORTER MFSC"/>
    <property type="match status" value="1"/>
</dbReference>
<organism evidence="8 9">
    <name type="scientific">Cryptosporangium aurantiacum</name>
    <dbReference type="NCBI Taxonomy" id="134849"/>
    <lineage>
        <taxon>Bacteria</taxon>
        <taxon>Bacillati</taxon>
        <taxon>Actinomycetota</taxon>
        <taxon>Actinomycetes</taxon>
        <taxon>Cryptosporangiales</taxon>
        <taxon>Cryptosporangiaceae</taxon>
        <taxon>Cryptosporangium</taxon>
    </lineage>
</organism>
<protein>
    <submittedName>
        <fullName evidence="8">Predicted arabinose efflux permease, MFS family</fullName>
    </submittedName>
</protein>
<gene>
    <name evidence="8" type="ORF">SAMN05443668_1225</name>
</gene>
<feature type="transmembrane region" description="Helical" evidence="6">
    <location>
        <begin position="331"/>
        <end position="351"/>
    </location>
</feature>
<feature type="transmembrane region" description="Helical" evidence="6">
    <location>
        <begin position="298"/>
        <end position="319"/>
    </location>
</feature>
<evidence type="ECO:0000256" key="2">
    <source>
        <dbReference type="ARBA" id="ARBA00022448"/>
    </source>
</evidence>
<dbReference type="InterPro" id="IPR011701">
    <property type="entry name" value="MFS"/>
</dbReference>
<reference evidence="8 9" key="1">
    <citation type="submission" date="2016-11" db="EMBL/GenBank/DDBJ databases">
        <authorList>
            <person name="Jaros S."/>
            <person name="Januszkiewicz K."/>
            <person name="Wedrychowicz H."/>
        </authorList>
    </citation>
    <scope>NUCLEOTIDE SEQUENCE [LARGE SCALE GENOMIC DNA]</scope>
    <source>
        <strain evidence="8 9">DSM 46144</strain>
    </source>
</reference>
<feature type="transmembrane region" description="Helical" evidence="6">
    <location>
        <begin position="435"/>
        <end position="456"/>
    </location>
</feature>
<dbReference type="GO" id="GO:0005886">
    <property type="term" value="C:plasma membrane"/>
    <property type="evidence" value="ECO:0007669"/>
    <property type="project" value="UniProtKB-SubCell"/>
</dbReference>
<dbReference type="Gene3D" id="1.20.1250.20">
    <property type="entry name" value="MFS general substrate transporter like domains"/>
    <property type="match status" value="1"/>
</dbReference>
<sequence length="472" mass="47715">MTDAPRTSVRTVVGLLVLFEVTSGFLQTSLLPLLPDLGDRLGVSDADLTWVTTVQLLAAAVSVPVLGRLGDRYGHRRVLRASLIALAIGSVLVAVAPSLPVLLAGRALQGTLAALLPLEMGLVRDRLPQDDARRAIARLVAALTLGGVLGGVVTGAAHALVDDVAVVLWLPALAAIVCVPISFLRIPESTRRAPGGVDWAGAGTLAIGMVALLGAFSLAEDGSLAVGGGLLVLAVATLAVFVRIELRIPEPLVDLRLLASRAVAPLFGVAFAFGFVYFGSQAVASPFLAADPETAGYGFDLSAFSISVLTLPSALAALAGSALTTRLAARLGYPGTLVAAFGAMSAGFVLLAGLHTAVWQVVVANLIAGLGAGVALGAMPTVIVEAGPHARTAVTGALYNNVKTLGGAVAGALFAAVLSAVVTDADAHMPAESGYVIVWLLAAAATALAAAGMVVVRRRVDVPLDVTASTKV</sequence>